<organism evidence="2 3">
    <name type="scientific">Acrocarpospora phusangensis</name>
    <dbReference type="NCBI Taxonomy" id="1070424"/>
    <lineage>
        <taxon>Bacteria</taxon>
        <taxon>Bacillati</taxon>
        <taxon>Actinomycetota</taxon>
        <taxon>Actinomycetes</taxon>
        <taxon>Streptosporangiales</taxon>
        <taxon>Streptosporangiaceae</taxon>
        <taxon>Acrocarpospora</taxon>
    </lineage>
</organism>
<gene>
    <name evidence="2" type="ORF">Aph01nite_67030</name>
</gene>
<proteinExistence type="predicted"/>
<dbReference type="EMBL" id="BOOA01000080">
    <property type="protein sequence ID" value="GIH28393.1"/>
    <property type="molecule type" value="Genomic_DNA"/>
</dbReference>
<dbReference type="Proteomes" id="UP000640052">
    <property type="component" value="Unassembled WGS sequence"/>
</dbReference>
<evidence type="ECO:0000313" key="2">
    <source>
        <dbReference type="EMBL" id="GIH28393.1"/>
    </source>
</evidence>
<feature type="region of interest" description="Disordered" evidence="1">
    <location>
        <begin position="22"/>
        <end position="41"/>
    </location>
</feature>
<evidence type="ECO:0000256" key="1">
    <source>
        <dbReference type="SAM" id="MobiDB-lite"/>
    </source>
</evidence>
<protein>
    <submittedName>
        <fullName evidence="2">Uncharacterized protein</fullName>
    </submittedName>
</protein>
<evidence type="ECO:0000313" key="3">
    <source>
        <dbReference type="Proteomes" id="UP000640052"/>
    </source>
</evidence>
<sequence>MGDSSGVRAFVGALTHKSKHRFASSTSFRPTTEKISQKSTRAPVYAREGAAVYAREGAAVYA</sequence>
<keyword evidence="3" id="KW-1185">Reference proteome</keyword>
<reference evidence="2" key="1">
    <citation type="submission" date="2021-01" db="EMBL/GenBank/DDBJ databases">
        <title>Whole genome shotgun sequence of Acrocarpospora phusangensis NBRC 108782.</title>
        <authorList>
            <person name="Komaki H."/>
            <person name="Tamura T."/>
        </authorList>
    </citation>
    <scope>NUCLEOTIDE SEQUENCE</scope>
    <source>
        <strain evidence="2">NBRC 108782</strain>
    </source>
</reference>
<accession>A0A919QIR8</accession>
<name>A0A919QIR8_9ACTN</name>
<comment type="caution">
    <text evidence="2">The sequence shown here is derived from an EMBL/GenBank/DDBJ whole genome shotgun (WGS) entry which is preliminary data.</text>
</comment>
<dbReference type="AlphaFoldDB" id="A0A919QIR8"/>